<feature type="compositionally biased region" description="Basic and acidic residues" evidence="2">
    <location>
        <begin position="47"/>
        <end position="60"/>
    </location>
</feature>
<evidence type="ECO:0000313" key="4">
    <source>
        <dbReference type="EnsemblMetazoa" id="BGLB026052-PA"/>
    </source>
</evidence>
<organism evidence="4 5">
    <name type="scientific">Biomphalaria glabrata</name>
    <name type="common">Bloodfluke planorb</name>
    <name type="synonym">Freshwater snail</name>
    <dbReference type="NCBI Taxonomy" id="6526"/>
    <lineage>
        <taxon>Eukaryota</taxon>
        <taxon>Metazoa</taxon>
        <taxon>Spiralia</taxon>
        <taxon>Lophotrochozoa</taxon>
        <taxon>Mollusca</taxon>
        <taxon>Gastropoda</taxon>
        <taxon>Heterobranchia</taxon>
        <taxon>Euthyneura</taxon>
        <taxon>Panpulmonata</taxon>
        <taxon>Hygrophila</taxon>
        <taxon>Lymnaeoidea</taxon>
        <taxon>Planorbidae</taxon>
        <taxon>Biomphalaria</taxon>
    </lineage>
</organism>
<dbReference type="SUPFAM" id="SSF81296">
    <property type="entry name" value="E set domains"/>
    <property type="match status" value="1"/>
</dbReference>
<feature type="domain" description="Transglutaminase N-terminal" evidence="3">
    <location>
        <begin position="69"/>
        <end position="124"/>
    </location>
</feature>
<dbReference type="KEGG" id="bgt:106052482"/>
<dbReference type="InterPro" id="IPR014756">
    <property type="entry name" value="Ig_E-set"/>
</dbReference>
<evidence type="ECO:0000313" key="5">
    <source>
        <dbReference type="Proteomes" id="UP000076420"/>
    </source>
</evidence>
<name>A0A2C9L1Q5_BIOGL</name>
<proteinExistence type="inferred from homology"/>
<dbReference type="Gene3D" id="2.60.40.10">
    <property type="entry name" value="Immunoglobulins"/>
    <property type="match status" value="1"/>
</dbReference>
<evidence type="ECO:0000256" key="1">
    <source>
        <dbReference type="ARBA" id="ARBA00005968"/>
    </source>
</evidence>
<dbReference type="AlphaFoldDB" id="A0A2C9L1Q5"/>
<sequence length="124" mass="14099">MATSGKAKNKATISEKFASYYGNVKSLLLGNDLTGRRQTCEENPFSTERETQLTGFKRDKEEGHLKPVSVDLCRHGNRLAHHTAEYEVPNLILRRGQIFDLHIEFQREFVKASDSITLKFVTGE</sequence>
<evidence type="ECO:0000259" key="3">
    <source>
        <dbReference type="Pfam" id="PF00868"/>
    </source>
</evidence>
<dbReference type="VEuPathDB" id="VectorBase:BGLB026052"/>
<dbReference type="VEuPathDB" id="VectorBase:BGLAX_052107"/>
<dbReference type="EnsemblMetazoa" id="BGLB026052-RA">
    <property type="protein sequence ID" value="BGLB026052-PA"/>
    <property type="gene ID" value="BGLB026052"/>
</dbReference>
<reference evidence="4" key="1">
    <citation type="submission" date="2020-05" db="UniProtKB">
        <authorList>
            <consortium name="EnsemblMetazoa"/>
        </authorList>
    </citation>
    <scope>IDENTIFICATION</scope>
    <source>
        <strain evidence="4">BB02</strain>
    </source>
</reference>
<dbReference type="Pfam" id="PF00868">
    <property type="entry name" value="Transglut_N"/>
    <property type="match status" value="1"/>
</dbReference>
<gene>
    <name evidence="4" type="primary">106052482</name>
</gene>
<comment type="similarity">
    <text evidence="1">Belongs to the transglutaminase superfamily. Transglutaminase family.</text>
</comment>
<dbReference type="InterPro" id="IPR001102">
    <property type="entry name" value="Transglutaminase_N"/>
</dbReference>
<dbReference type="InterPro" id="IPR013783">
    <property type="entry name" value="Ig-like_fold"/>
</dbReference>
<feature type="region of interest" description="Disordered" evidence="2">
    <location>
        <begin position="38"/>
        <end position="60"/>
    </location>
</feature>
<dbReference type="Proteomes" id="UP000076420">
    <property type="component" value="Unassembled WGS sequence"/>
</dbReference>
<evidence type="ECO:0000256" key="2">
    <source>
        <dbReference type="SAM" id="MobiDB-lite"/>
    </source>
</evidence>
<accession>A0A2C9L1Q5</accession>
<protein>
    <recommendedName>
        <fullName evidence="3">Transglutaminase N-terminal domain-containing protein</fullName>
    </recommendedName>
</protein>